<dbReference type="Proteomes" id="UP001303760">
    <property type="component" value="Unassembled WGS sequence"/>
</dbReference>
<keyword evidence="3" id="KW-0227">DNA damage</keyword>
<dbReference type="InterPro" id="IPR047260">
    <property type="entry name" value="ERCC1-like_central_dom"/>
</dbReference>
<protein>
    <submittedName>
        <fullName evidence="9">Restriction endonuclease type II-like protein</fullName>
    </submittedName>
</protein>
<feature type="domain" description="ERCC1-like central" evidence="8">
    <location>
        <begin position="74"/>
        <end position="187"/>
    </location>
</feature>
<feature type="region of interest" description="Disordered" evidence="7">
    <location>
        <begin position="273"/>
        <end position="332"/>
    </location>
</feature>
<dbReference type="InterPro" id="IPR010994">
    <property type="entry name" value="RuvA_2-like"/>
</dbReference>
<feature type="compositionally biased region" description="Low complexity" evidence="7">
    <location>
        <begin position="32"/>
        <end position="56"/>
    </location>
</feature>
<dbReference type="EMBL" id="MU860017">
    <property type="protein sequence ID" value="KAK4241745.1"/>
    <property type="molecule type" value="Genomic_DNA"/>
</dbReference>
<dbReference type="GO" id="GO:0006312">
    <property type="term" value="P:mitotic recombination"/>
    <property type="evidence" value="ECO:0007669"/>
    <property type="project" value="TreeGrafter"/>
</dbReference>
<dbReference type="NCBIfam" id="TIGR00597">
    <property type="entry name" value="rad10"/>
    <property type="match status" value="1"/>
</dbReference>
<dbReference type="GO" id="GO:0003697">
    <property type="term" value="F:single-stranded DNA binding"/>
    <property type="evidence" value="ECO:0007669"/>
    <property type="project" value="TreeGrafter"/>
</dbReference>
<keyword evidence="4" id="KW-0238">DNA-binding</keyword>
<feature type="compositionally biased region" description="Low complexity" evidence="7">
    <location>
        <begin position="313"/>
        <end position="324"/>
    </location>
</feature>
<dbReference type="InterPro" id="IPR011335">
    <property type="entry name" value="Restrct_endonuc-II-like"/>
</dbReference>
<evidence type="ECO:0000313" key="10">
    <source>
        <dbReference type="Proteomes" id="UP001303760"/>
    </source>
</evidence>
<dbReference type="SUPFAM" id="SSF52980">
    <property type="entry name" value="Restriction endonuclease-like"/>
    <property type="match status" value="1"/>
</dbReference>
<evidence type="ECO:0000256" key="4">
    <source>
        <dbReference type="ARBA" id="ARBA00023125"/>
    </source>
</evidence>
<dbReference type="FunFam" id="3.40.50.10130:FF:000001">
    <property type="entry name" value="DNA excision repair protein ERCC-1"/>
    <property type="match status" value="1"/>
</dbReference>
<keyword evidence="10" id="KW-1185">Reference proteome</keyword>
<dbReference type="PANTHER" id="PTHR12749">
    <property type="entry name" value="EXCISION REPAIR CROSS-COMPLEMENTING 1 ERCC1"/>
    <property type="match status" value="1"/>
</dbReference>
<evidence type="ECO:0000256" key="1">
    <source>
        <dbReference type="ARBA" id="ARBA00004123"/>
    </source>
</evidence>
<feature type="compositionally biased region" description="Low complexity" evidence="7">
    <location>
        <begin position="279"/>
        <end position="290"/>
    </location>
</feature>
<reference evidence="9" key="2">
    <citation type="submission" date="2023-05" db="EMBL/GenBank/DDBJ databases">
        <authorList>
            <consortium name="Lawrence Berkeley National Laboratory"/>
            <person name="Steindorff A."/>
            <person name="Hensen N."/>
            <person name="Bonometti L."/>
            <person name="Westerberg I."/>
            <person name="Brannstrom I.O."/>
            <person name="Guillou S."/>
            <person name="Cros-Aarteil S."/>
            <person name="Calhoun S."/>
            <person name="Haridas S."/>
            <person name="Kuo A."/>
            <person name="Mondo S."/>
            <person name="Pangilinan J."/>
            <person name="Riley R."/>
            <person name="Labutti K."/>
            <person name="Andreopoulos B."/>
            <person name="Lipzen A."/>
            <person name="Chen C."/>
            <person name="Yanf M."/>
            <person name="Daum C."/>
            <person name="Ng V."/>
            <person name="Clum A."/>
            <person name="Ohm R."/>
            <person name="Martin F."/>
            <person name="Silar P."/>
            <person name="Natvig D."/>
            <person name="Lalanne C."/>
            <person name="Gautier V."/>
            <person name="Ament-Velasquez S.L."/>
            <person name="Kruys A."/>
            <person name="Hutchinson M.I."/>
            <person name="Powell A.J."/>
            <person name="Barry K."/>
            <person name="Miller A.N."/>
            <person name="Grigoriev I.V."/>
            <person name="Debuchy R."/>
            <person name="Gladieux P."/>
            <person name="Thoren M.H."/>
            <person name="Johannesson H."/>
        </authorList>
    </citation>
    <scope>NUCLEOTIDE SEQUENCE</scope>
    <source>
        <strain evidence="9">CBS 532.94</strain>
    </source>
</reference>
<dbReference type="GO" id="GO:0003684">
    <property type="term" value="F:damaged DNA binding"/>
    <property type="evidence" value="ECO:0007669"/>
    <property type="project" value="InterPro"/>
</dbReference>
<keyword evidence="9" id="KW-0378">Hydrolase</keyword>
<evidence type="ECO:0000256" key="6">
    <source>
        <dbReference type="ARBA" id="ARBA00023242"/>
    </source>
</evidence>
<feature type="region of interest" description="Disordered" evidence="7">
    <location>
        <begin position="16"/>
        <end position="77"/>
    </location>
</feature>
<feature type="compositionally biased region" description="Acidic residues" evidence="7">
    <location>
        <begin position="303"/>
        <end position="312"/>
    </location>
</feature>
<dbReference type="GO" id="GO:0000110">
    <property type="term" value="C:nucleotide-excision repair factor 1 complex"/>
    <property type="evidence" value="ECO:0007669"/>
    <property type="project" value="TreeGrafter"/>
</dbReference>
<evidence type="ECO:0000313" key="9">
    <source>
        <dbReference type="EMBL" id="KAK4241745.1"/>
    </source>
</evidence>
<dbReference type="InterPro" id="IPR004579">
    <property type="entry name" value="ERCC1/RAD10/SWI10"/>
</dbReference>
<dbReference type="GO" id="GO:0004519">
    <property type="term" value="F:endonuclease activity"/>
    <property type="evidence" value="ECO:0007669"/>
    <property type="project" value="UniProtKB-KW"/>
</dbReference>
<accession>A0AAN7HH25</accession>
<dbReference type="Gene3D" id="3.40.50.10130">
    <property type="match status" value="1"/>
</dbReference>
<dbReference type="SUPFAM" id="SSF47781">
    <property type="entry name" value="RuvA domain 2-like"/>
    <property type="match status" value="1"/>
</dbReference>
<dbReference type="Gene3D" id="1.10.150.20">
    <property type="entry name" value="5' to 3' exonuclease, C-terminal subdomain"/>
    <property type="match status" value="1"/>
</dbReference>
<comment type="caution">
    <text evidence="9">The sequence shown here is derived from an EMBL/GenBank/DDBJ whole genome shotgun (WGS) entry which is preliminary data.</text>
</comment>
<keyword evidence="5" id="KW-0234">DNA repair</keyword>
<evidence type="ECO:0000256" key="5">
    <source>
        <dbReference type="ARBA" id="ARBA00023204"/>
    </source>
</evidence>
<name>A0AAN7HH25_9PEZI</name>
<organism evidence="9 10">
    <name type="scientific">Achaetomium macrosporum</name>
    <dbReference type="NCBI Taxonomy" id="79813"/>
    <lineage>
        <taxon>Eukaryota</taxon>
        <taxon>Fungi</taxon>
        <taxon>Dikarya</taxon>
        <taxon>Ascomycota</taxon>
        <taxon>Pezizomycotina</taxon>
        <taxon>Sordariomycetes</taxon>
        <taxon>Sordariomycetidae</taxon>
        <taxon>Sordariales</taxon>
        <taxon>Chaetomiaceae</taxon>
        <taxon>Achaetomium</taxon>
    </lineage>
</organism>
<dbReference type="GO" id="GO:0070914">
    <property type="term" value="P:UV-damage excision repair"/>
    <property type="evidence" value="ECO:0007669"/>
    <property type="project" value="TreeGrafter"/>
</dbReference>
<dbReference type="CDD" id="cd22325">
    <property type="entry name" value="ERCC1_C-like"/>
    <property type="match status" value="1"/>
</dbReference>
<proteinExistence type="inferred from homology"/>
<reference evidence="9" key="1">
    <citation type="journal article" date="2023" name="Mol. Phylogenet. Evol.">
        <title>Genome-scale phylogeny and comparative genomics of the fungal order Sordariales.</title>
        <authorList>
            <person name="Hensen N."/>
            <person name="Bonometti L."/>
            <person name="Westerberg I."/>
            <person name="Brannstrom I.O."/>
            <person name="Guillou S."/>
            <person name="Cros-Aarteil S."/>
            <person name="Calhoun S."/>
            <person name="Haridas S."/>
            <person name="Kuo A."/>
            <person name="Mondo S."/>
            <person name="Pangilinan J."/>
            <person name="Riley R."/>
            <person name="LaButti K."/>
            <person name="Andreopoulos B."/>
            <person name="Lipzen A."/>
            <person name="Chen C."/>
            <person name="Yan M."/>
            <person name="Daum C."/>
            <person name="Ng V."/>
            <person name="Clum A."/>
            <person name="Steindorff A."/>
            <person name="Ohm R.A."/>
            <person name="Martin F."/>
            <person name="Silar P."/>
            <person name="Natvig D.O."/>
            <person name="Lalanne C."/>
            <person name="Gautier V."/>
            <person name="Ament-Velasquez S.L."/>
            <person name="Kruys A."/>
            <person name="Hutchinson M.I."/>
            <person name="Powell A.J."/>
            <person name="Barry K."/>
            <person name="Miller A.N."/>
            <person name="Grigoriev I.V."/>
            <person name="Debuchy R."/>
            <person name="Gladieux P."/>
            <person name="Hiltunen Thoren M."/>
            <person name="Johannesson H."/>
        </authorList>
    </citation>
    <scope>NUCLEOTIDE SEQUENCE</scope>
    <source>
        <strain evidence="9">CBS 532.94</strain>
    </source>
</reference>
<evidence type="ECO:0000256" key="7">
    <source>
        <dbReference type="SAM" id="MobiDB-lite"/>
    </source>
</evidence>
<dbReference type="GO" id="GO:0006302">
    <property type="term" value="P:double-strand break repair"/>
    <property type="evidence" value="ECO:0007669"/>
    <property type="project" value="UniProtKB-ARBA"/>
</dbReference>
<comment type="similarity">
    <text evidence="2">Belongs to the ERCC1/RAD10/SWI10 family.</text>
</comment>
<dbReference type="AlphaFoldDB" id="A0AAN7HH25"/>
<dbReference type="PANTHER" id="PTHR12749:SF0">
    <property type="entry name" value="DNA EXCISION REPAIR PROTEIN ERCC-1"/>
    <property type="match status" value="1"/>
</dbReference>
<keyword evidence="9" id="KW-0255">Endonuclease</keyword>
<evidence type="ECO:0000256" key="3">
    <source>
        <dbReference type="ARBA" id="ARBA00022763"/>
    </source>
</evidence>
<evidence type="ECO:0000259" key="8">
    <source>
        <dbReference type="Pfam" id="PF03834"/>
    </source>
</evidence>
<comment type="subcellular location">
    <subcellularLocation>
        <location evidence="1">Nucleus</location>
    </subcellularLocation>
</comment>
<keyword evidence="9" id="KW-0540">Nuclease</keyword>
<keyword evidence="6" id="KW-0539">Nucleus</keyword>
<evidence type="ECO:0000256" key="2">
    <source>
        <dbReference type="ARBA" id="ARBA00008283"/>
    </source>
</evidence>
<dbReference type="GO" id="GO:0070522">
    <property type="term" value="C:ERCC4-ERCC1 complex"/>
    <property type="evidence" value="ECO:0007669"/>
    <property type="project" value="TreeGrafter"/>
</dbReference>
<gene>
    <name evidence="9" type="ORF">C8A03DRAFT_30046</name>
</gene>
<sequence>MDDEYGDADDVLVALAAAHANPAPQPQPRPAPRIQQPTPQRLDRAPPSNASGSGPPKIVQPTPQALPARGSGSSILVSPRQKGNPVLACLKSIPWEYSDIPADYGLGLTTCALFLSLKYHRLHPEYIYTRIRNLQGKYNLRILLTLVDIPNHEDALRELSKTSVVNNVTVILAWSAAEAARYLELYKSYEHAGFSAIRGQQATGYAERLVEFVTVPRNINKADAVALVSTFGSLRHAVNADPEQVAVVGGWGEKKVKAWCKAVEEPFRARKAARRKAPGVAADSGSKAKGAGAGAGSGTSAEEREEDMDDAEAVAAEVEAEFAAGDNQPLPARVPLTTAAAPARKEDQLSDGIAAALARLREKG</sequence>
<dbReference type="Pfam" id="PF03834">
    <property type="entry name" value="Rad10"/>
    <property type="match status" value="1"/>
</dbReference>